<dbReference type="EMBL" id="DYXY01000048">
    <property type="protein sequence ID" value="HJE14829.1"/>
    <property type="molecule type" value="Genomic_DNA"/>
</dbReference>
<sequence length="60" mass="7300">MINQLINVGYTEKQIKDFAIGYRWVPDTDETDIVDLKPTYYVKINNRWRDYQDWLADKTE</sequence>
<comment type="caution">
    <text evidence="1">The sequence shown here is derived from an EMBL/GenBank/DDBJ whole genome shotgun (WGS) entry which is preliminary data.</text>
</comment>
<protein>
    <submittedName>
        <fullName evidence="1">Two-component system activity regulator YycH</fullName>
    </submittedName>
</protein>
<evidence type="ECO:0000313" key="2">
    <source>
        <dbReference type="Proteomes" id="UP000774947"/>
    </source>
</evidence>
<proteinExistence type="predicted"/>
<dbReference type="Gene3D" id="3.10.450.310">
    <property type="match status" value="1"/>
</dbReference>
<reference evidence="1" key="2">
    <citation type="submission" date="2021-09" db="EMBL/GenBank/DDBJ databases">
        <authorList>
            <person name="Gilroy R."/>
        </authorList>
    </citation>
    <scope>NUCLEOTIDE SEQUENCE</scope>
    <source>
        <strain evidence="1">CHK173-2119</strain>
    </source>
</reference>
<dbReference type="AlphaFoldDB" id="A0A921B379"/>
<feature type="non-terminal residue" evidence="1">
    <location>
        <position position="1"/>
    </location>
</feature>
<reference evidence="1" key="1">
    <citation type="journal article" date="2021" name="PeerJ">
        <title>Extensive microbial diversity within the chicken gut microbiome revealed by metagenomics and culture.</title>
        <authorList>
            <person name="Gilroy R."/>
            <person name="Ravi A."/>
            <person name="Getino M."/>
            <person name="Pursley I."/>
            <person name="Horton D.L."/>
            <person name="Alikhan N.F."/>
            <person name="Baker D."/>
            <person name="Gharbi K."/>
            <person name="Hall N."/>
            <person name="Watson M."/>
            <person name="Adriaenssens E.M."/>
            <person name="Foster-Nyarko E."/>
            <person name="Jarju S."/>
            <person name="Secka A."/>
            <person name="Antonio M."/>
            <person name="Oren A."/>
            <person name="Chaudhuri R.R."/>
            <person name="La Ragione R."/>
            <person name="Hildebrand F."/>
            <person name="Pallen M.J."/>
        </authorList>
    </citation>
    <scope>NUCLEOTIDE SEQUENCE</scope>
    <source>
        <strain evidence="1">CHK173-2119</strain>
    </source>
</reference>
<name>A0A921B379_9LACO</name>
<organism evidence="1 2">
    <name type="scientific">Lapidilactobacillus dextrinicus</name>
    <dbReference type="NCBI Taxonomy" id="51664"/>
    <lineage>
        <taxon>Bacteria</taxon>
        <taxon>Bacillati</taxon>
        <taxon>Bacillota</taxon>
        <taxon>Bacilli</taxon>
        <taxon>Lactobacillales</taxon>
        <taxon>Lactobacillaceae</taxon>
        <taxon>Lapidilactobacillus</taxon>
    </lineage>
</organism>
<accession>A0A921B379</accession>
<dbReference type="Proteomes" id="UP000774947">
    <property type="component" value="Unassembled WGS sequence"/>
</dbReference>
<gene>
    <name evidence="1" type="primary">yycH</name>
    <name evidence="1" type="ORF">K8W17_01975</name>
</gene>
<evidence type="ECO:0000313" key="1">
    <source>
        <dbReference type="EMBL" id="HJE14829.1"/>
    </source>
</evidence>